<evidence type="ECO:0000313" key="3">
    <source>
        <dbReference type="EMBL" id="KAL3861556.1"/>
    </source>
</evidence>
<accession>A0ABD3VK12</accession>
<gene>
    <name evidence="3" type="ORF">ACJMK2_007584</name>
</gene>
<sequence length="105" mass="12096">IHTAEGMQMAHTNNSYDNHEGSDMHPNYNISLTNSSDKSALNGSLNSHHLHSNRSYDDLDSLYDSYHHSEFFYQLHHFEGKIYVYVWTFLAILTTFGNVLIVAVF</sequence>
<proteinExistence type="predicted"/>
<keyword evidence="2" id="KW-0472">Membrane</keyword>
<reference evidence="3 4" key="1">
    <citation type="submission" date="2024-11" db="EMBL/GenBank/DDBJ databases">
        <title>Chromosome-level genome assembly of the freshwater bivalve Anodonta woodiana.</title>
        <authorList>
            <person name="Chen X."/>
        </authorList>
    </citation>
    <scope>NUCLEOTIDE SEQUENCE [LARGE SCALE GENOMIC DNA]</scope>
    <source>
        <strain evidence="3">MN2024</strain>
        <tissue evidence="3">Gills</tissue>
    </source>
</reference>
<dbReference type="Proteomes" id="UP001634394">
    <property type="component" value="Unassembled WGS sequence"/>
</dbReference>
<dbReference type="EMBL" id="JBJQND010000011">
    <property type="protein sequence ID" value="KAL3861556.1"/>
    <property type="molecule type" value="Genomic_DNA"/>
</dbReference>
<organism evidence="3 4">
    <name type="scientific">Sinanodonta woodiana</name>
    <name type="common">Chinese pond mussel</name>
    <name type="synonym">Anodonta woodiana</name>
    <dbReference type="NCBI Taxonomy" id="1069815"/>
    <lineage>
        <taxon>Eukaryota</taxon>
        <taxon>Metazoa</taxon>
        <taxon>Spiralia</taxon>
        <taxon>Lophotrochozoa</taxon>
        <taxon>Mollusca</taxon>
        <taxon>Bivalvia</taxon>
        <taxon>Autobranchia</taxon>
        <taxon>Heteroconchia</taxon>
        <taxon>Palaeoheterodonta</taxon>
        <taxon>Unionida</taxon>
        <taxon>Unionoidea</taxon>
        <taxon>Unionidae</taxon>
        <taxon>Unioninae</taxon>
        <taxon>Sinanodonta</taxon>
    </lineage>
</organism>
<evidence type="ECO:0000256" key="2">
    <source>
        <dbReference type="SAM" id="Phobius"/>
    </source>
</evidence>
<name>A0ABD3VK12_SINWO</name>
<keyword evidence="4" id="KW-1185">Reference proteome</keyword>
<keyword evidence="2" id="KW-0812">Transmembrane</keyword>
<evidence type="ECO:0000313" key="4">
    <source>
        <dbReference type="Proteomes" id="UP001634394"/>
    </source>
</evidence>
<evidence type="ECO:0000256" key="1">
    <source>
        <dbReference type="SAM" id="MobiDB-lite"/>
    </source>
</evidence>
<keyword evidence="2" id="KW-1133">Transmembrane helix</keyword>
<protein>
    <submittedName>
        <fullName evidence="3">Uncharacterized protein</fullName>
    </submittedName>
</protein>
<feature type="transmembrane region" description="Helical" evidence="2">
    <location>
        <begin position="82"/>
        <end position="104"/>
    </location>
</feature>
<feature type="non-terminal residue" evidence="3">
    <location>
        <position position="105"/>
    </location>
</feature>
<feature type="non-terminal residue" evidence="3">
    <location>
        <position position="1"/>
    </location>
</feature>
<feature type="region of interest" description="Disordered" evidence="1">
    <location>
        <begin position="1"/>
        <end position="35"/>
    </location>
</feature>
<dbReference type="AlphaFoldDB" id="A0ABD3VK12"/>
<comment type="caution">
    <text evidence="3">The sequence shown here is derived from an EMBL/GenBank/DDBJ whole genome shotgun (WGS) entry which is preliminary data.</text>
</comment>